<dbReference type="Pfam" id="PF13181">
    <property type="entry name" value="TPR_8"/>
    <property type="match status" value="1"/>
</dbReference>
<organism evidence="2 4">
    <name type="scientific">Plasmodiophora brassicae</name>
    <name type="common">Clubroot disease agent</name>
    <dbReference type="NCBI Taxonomy" id="37360"/>
    <lineage>
        <taxon>Eukaryota</taxon>
        <taxon>Sar</taxon>
        <taxon>Rhizaria</taxon>
        <taxon>Endomyxa</taxon>
        <taxon>Phytomyxea</taxon>
        <taxon>Plasmodiophorida</taxon>
        <taxon>Plasmodiophoridae</taxon>
        <taxon>Plasmodiophora</taxon>
    </lineage>
</organism>
<dbReference type="PANTHER" id="PTHR23082">
    <property type="entry name" value="TRANSCRIPTION INITIATION FACTOR IIIC TFIIIC , POLYPEPTIDE 3-RELATED"/>
    <property type="match status" value="1"/>
</dbReference>
<dbReference type="EMBL" id="OVEO01000012">
    <property type="protein sequence ID" value="SPQ99593.1"/>
    <property type="molecule type" value="Genomic_DNA"/>
</dbReference>
<name>A0A0G4IXI8_PLABS</name>
<dbReference type="InterPro" id="IPR019734">
    <property type="entry name" value="TPR_rpt"/>
</dbReference>
<dbReference type="STRING" id="37360.A0A0G4IXI8"/>
<dbReference type="Proteomes" id="UP000039324">
    <property type="component" value="Unassembled WGS sequence"/>
</dbReference>
<evidence type="ECO:0000256" key="1">
    <source>
        <dbReference type="PROSITE-ProRule" id="PRU00339"/>
    </source>
</evidence>
<dbReference type="GO" id="GO:0000127">
    <property type="term" value="C:transcription factor TFIIIC complex"/>
    <property type="evidence" value="ECO:0007669"/>
    <property type="project" value="TreeGrafter"/>
</dbReference>
<dbReference type="OrthoDB" id="9991317at2759"/>
<evidence type="ECO:0000313" key="3">
    <source>
        <dbReference type="EMBL" id="SPQ99593.1"/>
    </source>
</evidence>
<reference evidence="3 5" key="2">
    <citation type="submission" date="2018-03" db="EMBL/GenBank/DDBJ databases">
        <authorList>
            <person name="Fogelqvist J."/>
        </authorList>
    </citation>
    <scope>NUCLEOTIDE SEQUENCE [LARGE SCALE GENOMIC DNA]</scope>
</reference>
<dbReference type="SMART" id="SM00028">
    <property type="entry name" value="TPR"/>
    <property type="match status" value="7"/>
</dbReference>
<dbReference type="EMBL" id="CDSF01000095">
    <property type="protein sequence ID" value="CEO99962.1"/>
    <property type="molecule type" value="Genomic_DNA"/>
</dbReference>
<dbReference type="PROSITE" id="PS50005">
    <property type="entry name" value="TPR"/>
    <property type="match status" value="1"/>
</dbReference>
<evidence type="ECO:0000313" key="4">
    <source>
        <dbReference type="Proteomes" id="UP000039324"/>
    </source>
</evidence>
<accession>A0A0G4IXI8</accession>
<dbReference type="InterPro" id="IPR011990">
    <property type="entry name" value="TPR-like_helical_dom_sf"/>
</dbReference>
<keyword evidence="1" id="KW-0802">TPR repeat</keyword>
<dbReference type="SUPFAM" id="SSF48452">
    <property type="entry name" value="TPR-like"/>
    <property type="match status" value="2"/>
</dbReference>
<feature type="repeat" description="TPR" evidence="1">
    <location>
        <begin position="108"/>
        <end position="141"/>
    </location>
</feature>
<proteinExistence type="predicted"/>
<dbReference type="Gene3D" id="1.25.40.10">
    <property type="entry name" value="Tetratricopeptide repeat domain"/>
    <property type="match status" value="3"/>
</dbReference>
<dbReference type="Proteomes" id="UP000290189">
    <property type="component" value="Unassembled WGS sequence"/>
</dbReference>
<dbReference type="GO" id="GO:0006383">
    <property type="term" value="P:transcription by RNA polymerase III"/>
    <property type="evidence" value="ECO:0007669"/>
    <property type="project" value="InterPro"/>
</dbReference>
<geneLocation type="mitochondrion" evidence="3"/>
<reference evidence="2 4" key="1">
    <citation type="submission" date="2015-02" db="EMBL/GenBank/DDBJ databases">
        <authorList>
            <person name="Chooi Y.-H."/>
        </authorList>
    </citation>
    <scope>NUCLEOTIDE SEQUENCE [LARGE SCALE GENOMIC DNA]</scope>
    <source>
        <strain evidence="2">E3</strain>
    </source>
</reference>
<gene>
    <name evidence="2" type="ORF">PBRA_007696</name>
    <name evidence="3" type="ORF">PLBR_LOCUS6808</name>
</gene>
<dbReference type="AlphaFoldDB" id="A0A0G4IXI8"/>
<dbReference type="PANTHER" id="PTHR23082:SF0">
    <property type="entry name" value="GENERAL TRANSCRIPTION FACTOR 3C POLYPEPTIDE 3"/>
    <property type="match status" value="1"/>
</dbReference>
<keyword evidence="3" id="KW-0496">Mitochondrion</keyword>
<evidence type="ECO:0008006" key="6">
    <source>
        <dbReference type="Google" id="ProtNLM"/>
    </source>
</evidence>
<protein>
    <recommendedName>
        <fullName evidence="6">General transcription factor 3C polypeptide 3</fullName>
    </recommendedName>
</protein>
<keyword evidence="4" id="KW-1185">Reference proteome</keyword>
<dbReference type="InterPro" id="IPR039340">
    <property type="entry name" value="Tfc4/TFIIIC-102/Sfc4"/>
</dbReference>
<sequence>METPAFPGAATGGDLAVQLPSGYLPSLGDIDHIAADSAVYSDDELDELDRDLGIQPRKRAKRTVPRRDTLPPALAKKMGDANMLFVTQDLQGAAQLLLEIIREAPHVASPYHTLGLIYEQLGHQQQALQVFVLAAHFTPRDVDMWRRLAMMAEELEETDLAVHCLTRLLRMESNDTEALRHRTMLYERVGNVKRALEGYRLLYQKVPDDPDVVKRYCHCLFTVDKSHNAVRILNEYVESARKRLPSQDAAGDDARAAVWDFTVINMLCELLMQMKDFKAALSLIDETIALKITLYLPIELTIRRGLCQLCCEAPDANDDDRADTEACISRIFDLDPGEYAALYIDVGDMYYYMEMPDKALAVLSCLETVPEYDNADLWIRLARCYKDLPDGDEQALRYAESVVEEHPSDIESRMIMSEVFRERGDSDKAIAALKGVDEEQQFDHGSPDEHVTHRRGMTLPIDMTSLSMMHQAAKLCFDERRYDDVVSACYDRLSRTLNAVVSRRDFRLEKRAAATGSDDAKQVHMRIRSIPPLLLDPLFLETLTILCSSLALVGRVDHASTLLKQTLRFEWPPLSFWANALRCVAVDVFMHRGDYARACSQATVFLIDGQDPRPAIAFLNLVQRMGYPERYRRYLERALVKWPSCPVLRAAHAHYFVMKKTYGRAVRGYLRALEASPDPCSDHLVLFTGLAFLHRAMSPSVANRHYYVMRAFEMLFEYKKRKPNAAHPLYNLARAFHTIGINHLAERLYKETLSLSSKLSRPARRADREACVDMMFPLSSTRPAASEAKIARAAAFNLSLLYRRSGRLELASSLLHQYICF</sequence>
<evidence type="ECO:0000313" key="2">
    <source>
        <dbReference type="EMBL" id="CEO99962.1"/>
    </source>
</evidence>
<evidence type="ECO:0000313" key="5">
    <source>
        <dbReference type="Proteomes" id="UP000290189"/>
    </source>
</evidence>